<dbReference type="GO" id="GO:0003729">
    <property type="term" value="F:mRNA binding"/>
    <property type="evidence" value="ECO:0007669"/>
    <property type="project" value="UniProtKB-ARBA"/>
</dbReference>
<dbReference type="InterPro" id="IPR019956">
    <property type="entry name" value="Ubiquitin_dom"/>
</dbReference>
<evidence type="ECO:0000313" key="11">
    <source>
        <dbReference type="Proteomes" id="UP000807115"/>
    </source>
</evidence>
<evidence type="ECO:0000256" key="1">
    <source>
        <dbReference type="ARBA" id="ARBA00004123"/>
    </source>
</evidence>
<proteinExistence type="inferred from homology"/>
<keyword evidence="5" id="KW-1017">Isopeptide bond</keyword>
<gene>
    <name evidence="10" type="ORF">BDA96_01G287600</name>
</gene>
<dbReference type="InterPro" id="IPR029071">
    <property type="entry name" value="Ubiquitin-like_domsf"/>
</dbReference>
<comment type="similarity">
    <text evidence="3">Belongs to the ubiquitin family.</text>
</comment>
<dbReference type="FunFam" id="3.10.20.90:FF:000469">
    <property type="entry name" value="Polyubiquitin-C"/>
    <property type="match status" value="1"/>
</dbReference>
<comment type="subcellular location">
    <subcellularLocation>
        <location evidence="2">Cytoplasm</location>
    </subcellularLocation>
    <subcellularLocation>
        <location evidence="1">Nucleus</location>
    </subcellularLocation>
</comment>
<organism evidence="10 11">
    <name type="scientific">Sorghum bicolor</name>
    <name type="common">Sorghum</name>
    <name type="synonym">Sorghum vulgare</name>
    <dbReference type="NCBI Taxonomy" id="4558"/>
    <lineage>
        <taxon>Eukaryota</taxon>
        <taxon>Viridiplantae</taxon>
        <taxon>Streptophyta</taxon>
        <taxon>Embryophyta</taxon>
        <taxon>Tracheophyta</taxon>
        <taxon>Spermatophyta</taxon>
        <taxon>Magnoliopsida</taxon>
        <taxon>Liliopsida</taxon>
        <taxon>Poales</taxon>
        <taxon>Poaceae</taxon>
        <taxon>PACMAD clade</taxon>
        <taxon>Panicoideae</taxon>
        <taxon>Andropogonodae</taxon>
        <taxon>Andropogoneae</taxon>
        <taxon>Sorghinae</taxon>
        <taxon>Sorghum</taxon>
    </lineage>
</organism>
<accession>A0A921UZ63</accession>
<feature type="domain" description="Ubiquitin-like" evidence="9">
    <location>
        <begin position="116"/>
        <end position="179"/>
    </location>
</feature>
<dbReference type="PROSITE" id="PS50053">
    <property type="entry name" value="UBIQUITIN_2"/>
    <property type="match status" value="2"/>
</dbReference>
<keyword evidence="6" id="KW-0677">Repeat</keyword>
<evidence type="ECO:0000256" key="6">
    <source>
        <dbReference type="ARBA" id="ARBA00022737"/>
    </source>
</evidence>
<dbReference type="Proteomes" id="UP000807115">
    <property type="component" value="Chromosome 1"/>
</dbReference>
<dbReference type="SUPFAM" id="SSF54236">
    <property type="entry name" value="Ubiquitin-like"/>
    <property type="match status" value="2"/>
</dbReference>
<evidence type="ECO:0000256" key="7">
    <source>
        <dbReference type="ARBA" id="ARBA00022843"/>
    </source>
</evidence>
<protein>
    <recommendedName>
        <fullName evidence="9">Ubiquitin-like domain-containing protein</fullName>
    </recommendedName>
</protein>
<evidence type="ECO:0000256" key="2">
    <source>
        <dbReference type="ARBA" id="ARBA00004496"/>
    </source>
</evidence>
<dbReference type="Pfam" id="PF00240">
    <property type="entry name" value="ubiquitin"/>
    <property type="match status" value="2"/>
</dbReference>
<evidence type="ECO:0000259" key="9">
    <source>
        <dbReference type="PROSITE" id="PS50053"/>
    </source>
</evidence>
<dbReference type="PANTHER" id="PTHR10666">
    <property type="entry name" value="UBIQUITIN"/>
    <property type="match status" value="1"/>
</dbReference>
<name>A0A921UZ63_SORBI</name>
<reference evidence="10" key="2">
    <citation type="submission" date="2020-10" db="EMBL/GenBank/DDBJ databases">
        <authorList>
            <person name="Cooper E.A."/>
            <person name="Brenton Z.W."/>
            <person name="Flinn B.S."/>
            <person name="Jenkins J."/>
            <person name="Shu S."/>
            <person name="Flowers D."/>
            <person name="Luo F."/>
            <person name="Wang Y."/>
            <person name="Xia P."/>
            <person name="Barry K."/>
            <person name="Daum C."/>
            <person name="Lipzen A."/>
            <person name="Yoshinaga Y."/>
            <person name="Schmutz J."/>
            <person name="Saski C."/>
            <person name="Vermerris W."/>
            <person name="Kresovich S."/>
        </authorList>
    </citation>
    <scope>NUCLEOTIDE SEQUENCE</scope>
</reference>
<dbReference type="GO" id="GO:0005634">
    <property type="term" value="C:nucleus"/>
    <property type="evidence" value="ECO:0007669"/>
    <property type="project" value="UniProtKB-SubCell"/>
</dbReference>
<keyword evidence="4" id="KW-0963">Cytoplasm</keyword>
<comment type="caution">
    <text evidence="10">The sequence shown here is derived from an EMBL/GenBank/DDBJ whole genome shotgun (WGS) entry which is preliminary data.</text>
</comment>
<keyword evidence="7" id="KW-0832">Ubl conjugation</keyword>
<dbReference type="InterPro" id="IPR000626">
    <property type="entry name" value="Ubiquitin-like_dom"/>
</dbReference>
<evidence type="ECO:0000256" key="4">
    <source>
        <dbReference type="ARBA" id="ARBA00022490"/>
    </source>
</evidence>
<evidence type="ECO:0000256" key="3">
    <source>
        <dbReference type="ARBA" id="ARBA00008430"/>
    </source>
</evidence>
<evidence type="ECO:0000313" key="10">
    <source>
        <dbReference type="EMBL" id="KAG0549822.1"/>
    </source>
</evidence>
<dbReference type="SMART" id="SM00213">
    <property type="entry name" value="UBQ"/>
    <property type="match status" value="2"/>
</dbReference>
<evidence type="ECO:0000256" key="5">
    <source>
        <dbReference type="ARBA" id="ARBA00022499"/>
    </source>
</evidence>
<keyword evidence="8" id="KW-0539">Nucleus</keyword>
<dbReference type="EMBL" id="CM027680">
    <property type="protein sequence ID" value="KAG0549822.1"/>
    <property type="molecule type" value="Genomic_DNA"/>
</dbReference>
<dbReference type="PRINTS" id="PR00348">
    <property type="entry name" value="UBIQUITIN"/>
</dbReference>
<sequence length="179" mass="20025">MSRQRYWTNSGSSFIFDGSRLDGQRQLASYKVQNHSTLHLDLCPCDGMQISVKTLPLPGSEAIRFKVQITDTIGDLKAKIQDQQRLLFNGQQLVDEQTLADYDVHRLSTLHLDCPMQVFVKRSTGQTITLEVEPSNTIDDVKGKISGHQSLTFYGNELDDGKTLAECNVHMGSTLHLDA</sequence>
<reference evidence="10" key="1">
    <citation type="journal article" date="2019" name="BMC Genomics">
        <title>A new reference genome for Sorghum bicolor reveals high levels of sequence similarity between sweet and grain genotypes: implications for the genetics of sugar metabolism.</title>
        <authorList>
            <person name="Cooper E.A."/>
            <person name="Brenton Z.W."/>
            <person name="Flinn B.S."/>
            <person name="Jenkins J."/>
            <person name="Shu S."/>
            <person name="Flowers D."/>
            <person name="Luo F."/>
            <person name="Wang Y."/>
            <person name="Xia P."/>
            <person name="Barry K."/>
            <person name="Daum C."/>
            <person name="Lipzen A."/>
            <person name="Yoshinaga Y."/>
            <person name="Schmutz J."/>
            <person name="Saski C."/>
            <person name="Vermerris W."/>
            <person name="Kresovich S."/>
        </authorList>
    </citation>
    <scope>NUCLEOTIDE SEQUENCE</scope>
</reference>
<evidence type="ECO:0000256" key="8">
    <source>
        <dbReference type="ARBA" id="ARBA00023242"/>
    </source>
</evidence>
<dbReference type="AlphaFoldDB" id="A0A921UZ63"/>
<dbReference type="Gene3D" id="3.10.20.90">
    <property type="entry name" value="Phosphatidylinositol 3-kinase Catalytic Subunit, Chain A, domain 1"/>
    <property type="match status" value="3"/>
</dbReference>
<dbReference type="GO" id="GO:0005737">
    <property type="term" value="C:cytoplasm"/>
    <property type="evidence" value="ECO:0007669"/>
    <property type="project" value="UniProtKB-SubCell"/>
</dbReference>
<feature type="domain" description="Ubiquitin-like" evidence="9">
    <location>
        <begin position="48"/>
        <end position="112"/>
    </location>
</feature>
<dbReference type="InterPro" id="IPR050158">
    <property type="entry name" value="Ubiquitin_ubiquitin-like"/>
</dbReference>